<accession>A0A948X7G7</accession>
<comment type="caution">
    <text evidence="1">The sequence shown here is derived from an EMBL/GenBank/DDBJ whole genome shotgun (WGS) entry which is preliminary data.</text>
</comment>
<dbReference type="PANTHER" id="PTHR34472:SF1">
    <property type="entry name" value="SULFUR CARRIER PROTEIN THIS"/>
    <property type="match status" value="1"/>
</dbReference>
<dbReference type="InterPro" id="IPR010035">
    <property type="entry name" value="Thi_S"/>
</dbReference>
<reference evidence="1" key="1">
    <citation type="journal article" date="2021" name="PeerJ">
        <title>Extensive microbial diversity within the chicken gut microbiome revealed by metagenomics and culture.</title>
        <authorList>
            <person name="Gilroy R."/>
            <person name="Ravi A."/>
            <person name="Getino M."/>
            <person name="Pursley I."/>
            <person name="Horton D.L."/>
            <person name="Alikhan N.F."/>
            <person name="Baker D."/>
            <person name="Gharbi K."/>
            <person name="Hall N."/>
            <person name="Watson M."/>
            <person name="Adriaenssens E.M."/>
            <person name="Foster-Nyarko E."/>
            <person name="Jarju S."/>
            <person name="Secka A."/>
            <person name="Antonio M."/>
            <person name="Oren A."/>
            <person name="Chaudhuri R.R."/>
            <person name="La Ragione R."/>
            <person name="Hildebrand F."/>
            <person name="Pallen M.J."/>
        </authorList>
    </citation>
    <scope>NUCLEOTIDE SEQUENCE</scope>
    <source>
        <strain evidence="1">8470</strain>
    </source>
</reference>
<dbReference type="AlphaFoldDB" id="A0A948X7G7"/>
<dbReference type="Gene3D" id="3.10.20.30">
    <property type="match status" value="1"/>
</dbReference>
<evidence type="ECO:0000313" key="2">
    <source>
        <dbReference type="Proteomes" id="UP000784286"/>
    </source>
</evidence>
<dbReference type="EMBL" id="JAHLFJ010000079">
    <property type="protein sequence ID" value="MBU3856558.1"/>
    <property type="molecule type" value="Genomic_DNA"/>
</dbReference>
<evidence type="ECO:0000313" key="1">
    <source>
        <dbReference type="EMBL" id="MBU3856558.1"/>
    </source>
</evidence>
<dbReference type="CDD" id="cd00565">
    <property type="entry name" value="Ubl_ThiS"/>
    <property type="match status" value="1"/>
</dbReference>
<proteinExistence type="predicted"/>
<protein>
    <submittedName>
        <fullName evidence="1">Sulfur carrier protein ThiS</fullName>
    </submittedName>
</protein>
<organism evidence="1 2">
    <name type="scientific">Candidatus Phocaeicola excrementipullorum</name>
    <dbReference type="NCBI Taxonomy" id="2838731"/>
    <lineage>
        <taxon>Bacteria</taxon>
        <taxon>Pseudomonadati</taxon>
        <taxon>Bacteroidota</taxon>
        <taxon>Bacteroidia</taxon>
        <taxon>Bacteroidales</taxon>
        <taxon>Bacteroidaceae</taxon>
        <taxon>Phocaeicola</taxon>
    </lineage>
</organism>
<dbReference type="NCBIfam" id="TIGR01683">
    <property type="entry name" value="thiS"/>
    <property type="match status" value="1"/>
</dbReference>
<dbReference type="SUPFAM" id="SSF54285">
    <property type="entry name" value="MoaD/ThiS"/>
    <property type="match status" value="1"/>
</dbReference>
<dbReference type="InterPro" id="IPR016155">
    <property type="entry name" value="Mopterin_synth/thiamin_S_b"/>
</dbReference>
<dbReference type="Proteomes" id="UP000784286">
    <property type="component" value="Unassembled WGS sequence"/>
</dbReference>
<name>A0A948X7G7_9BACT</name>
<sequence>MKVLVNNKETELAEGSTVADLARQLELPAQGVAIALHNRMVPRTQWEEQTLQPGDSLVIIKAACGG</sequence>
<reference evidence="1" key="2">
    <citation type="submission" date="2021-04" db="EMBL/GenBank/DDBJ databases">
        <authorList>
            <person name="Gilroy R."/>
        </authorList>
    </citation>
    <scope>NUCLEOTIDE SEQUENCE</scope>
    <source>
        <strain evidence="1">8470</strain>
    </source>
</reference>
<dbReference type="InterPro" id="IPR012675">
    <property type="entry name" value="Beta-grasp_dom_sf"/>
</dbReference>
<dbReference type="PANTHER" id="PTHR34472">
    <property type="entry name" value="SULFUR CARRIER PROTEIN THIS"/>
    <property type="match status" value="1"/>
</dbReference>
<gene>
    <name evidence="1" type="primary">thiS</name>
    <name evidence="1" type="ORF">H9928_08400</name>
</gene>
<dbReference type="Pfam" id="PF02597">
    <property type="entry name" value="ThiS"/>
    <property type="match status" value="1"/>
</dbReference>
<dbReference type="InterPro" id="IPR003749">
    <property type="entry name" value="ThiS/MoaD-like"/>
</dbReference>